<evidence type="ECO:0000256" key="1">
    <source>
        <dbReference type="ARBA" id="ARBA00004651"/>
    </source>
</evidence>
<evidence type="ECO:0000256" key="5">
    <source>
        <dbReference type="ARBA" id="ARBA00023136"/>
    </source>
</evidence>
<protein>
    <recommendedName>
        <fullName evidence="9">Murein hydrolase effector protein LrgB</fullName>
    </recommendedName>
</protein>
<dbReference type="PANTHER" id="PTHR30249">
    <property type="entry name" value="PUTATIVE SEROTONIN TRANSPORTER"/>
    <property type="match status" value="1"/>
</dbReference>
<sequence length="230" mass="24749">MTMVMTAVAIVLMNVSIYVVMSMMYRRFHIPVLMPALTASFAVVVLLLYFKIPYDTYMIGGQWISQLLGPAVVSLAYPLYKQRYVLRRNLPIILGGTLMGLLVGMFSGIFMAIALGFPKIYVLSLLPKSITTPVAIQISRNLGGESSLTSVFVMIAGFTGAIGGPYILKLFRIKGEVGIGIGLGTASHALGTAKAMEYGEESVSMSSVAMTVCAIAGSCVAPIITWMLYH</sequence>
<evidence type="ECO:0000256" key="2">
    <source>
        <dbReference type="ARBA" id="ARBA00022475"/>
    </source>
</evidence>
<dbReference type="Proteomes" id="UP000077355">
    <property type="component" value="Unassembled WGS sequence"/>
</dbReference>
<comment type="caution">
    <text evidence="7">The sequence shown here is derived from an EMBL/GenBank/DDBJ whole genome shotgun (WGS) entry which is preliminary data.</text>
</comment>
<evidence type="ECO:0000256" key="3">
    <source>
        <dbReference type="ARBA" id="ARBA00022692"/>
    </source>
</evidence>
<keyword evidence="4 6" id="KW-1133">Transmembrane helix</keyword>
<dbReference type="AlphaFoldDB" id="A0A168PUK5"/>
<evidence type="ECO:0000256" key="6">
    <source>
        <dbReference type="SAM" id="Phobius"/>
    </source>
</evidence>
<feature type="transmembrane region" description="Helical" evidence="6">
    <location>
        <begin position="32"/>
        <end position="50"/>
    </location>
</feature>
<evidence type="ECO:0000256" key="4">
    <source>
        <dbReference type="ARBA" id="ARBA00022989"/>
    </source>
</evidence>
<dbReference type="PANTHER" id="PTHR30249:SF17">
    <property type="entry name" value="HOLIN-LIKE PROTEIN CIDB"/>
    <property type="match status" value="1"/>
</dbReference>
<gene>
    <name evidence="7" type="ORF">PBAT_08525</name>
</gene>
<keyword evidence="5 6" id="KW-0472">Membrane</keyword>
<name>A0A168PUK5_9BACL</name>
<proteinExistence type="predicted"/>
<accession>A0A168PUK5</accession>
<dbReference type="Pfam" id="PF04172">
    <property type="entry name" value="LrgB"/>
    <property type="match status" value="1"/>
</dbReference>
<evidence type="ECO:0000313" key="7">
    <source>
        <dbReference type="EMBL" id="OAB47090.1"/>
    </source>
</evidence>
<organism evidence="7 8">
    <name type="scientific">Paenibacillus antarcticus</name>
    <dbReference type="NCBI Taxonomy" id="253703"/>
    <lineage>
        <taxon>Bacteria</taxon>
        <taxon>Bacillati</taxon>
        <taxon>Bacillota</taxon>
        <taxon>Bacilli</taxon>
        <taxon>Bacillales</taxon>
        <taxon>Paenibacillaceae</taxon>
        <taxon>Paenibacillus</taxon>
    </lineage>
</organism>
<reference evidence="7 8" key="1">
    <citation type="submission" date="2016-03" db="EMBL/GenBank/DDBJ databases">
        <title>Draft genome sequence of Paenibacillus antarcticus CECT 5836.</title>
        <authorList>
            <person name="Shin S.-K."/>
            <person name="Yi H."/>
        </authorList>
    </citation>
    <scope>NUCLEOTIDE SEQUENCE [LARGE SCALE GENOMIC DNA]</scope>
    <source>
        <strain evidence="7 8">CECT 5836</strain>
    </source>
</reference>
<dbReference type="OrthoDB" id="9811701at2"/>
<comment type="subcellular location">
    <subcellularLocation>
        <location evidence="1">Cell membrane</location>
        <topology evidence="1">Multi-pass membrane protein</topology>
    </subcellularLocation>
</comment>
<keyword evidence="8" id="KW-1185">Reference proteome</keyword>
<feature type="transmembrane region" description="Helical" evidence="6">
    <location>
        <begin position="208"/>
        <end position="229"/>
    </location>
</feature>
<feature type="transmembrane region" description="Helical" evidence="6">
    <location>
        <begin position="148"/>
        <end position="168"/>
    </location>
</feature>
<keyword evidence="2" id="KW-1003">Cell membrane</keyword>
<evidence type="ECO:0000313" key="8">
    <source>
        <dbReference type="Proteomes" id="UP000077355"/>
    </source>
</evidence>
<feature type="transmembrane region" description="Helical" evidence="6">
    <location>
        <begin position="62"/>
        <end position="80"/>
    </location>
</feature>
<dbReference type="EMBL" id="LVJI01000012">
    <property type="protein sequence ID" value="OAB47090.1"/>
    <property type="molecule type" value="Genomic_DNA"/>
</dbReference>
<dbReference type="RefSeq" id="WP_068648509.1">
    <property type="nucleotide sequence ID" value="NZ_CP043611.1"/>
</dbReference>
<feature type="transmembrane region" description="Helical" evidence="6">
    <location>
        <begin position="6"/>
        <end position="25"/>
    </location>
</feature>
<feature type="transmembrane region" description="Helical" evidence="6">
    <location>
        <begin position="92"/>
        <end position="117"/>
    </location>
</feature>
<dbReference type="GO" id="GO:0005886">
    <property type="term" value="C:plasma membrane"/>
    <property type="evidence" value="ECO:0007669"/>
    <property type="project" value="UniProtKB-SubCell"/>
</dbReference>
<keyword evidence="3 6" id="KW-0812">Transmembrane</keyword>
<feature type="transmembrane region" description="Helical" evidence="6">
    <location>
        <begin position="177"/>
        <end position="196"/>
    </location>
</feature>
<evidence type="ECO:0008006" key="9">
    <source>
        <dbReference type="Google" id="ProtNLM"/>
    </source>
</evidence>
<dbReference type="InterPro" id="IPR007300">
    <property type="entry name" value="CidB/LrgB"/>
</dbReference>